<evidence type="ECO:0000256" key="1">
    <source>
        <dbReference type="SAM" id="MobiDB-lite"/>
    </source>
</evidence>
<protein>
    <submittedName>
        <fullName evidence="2">Uncharacterized protein</fullName>
    </submittedName>
</protein>
<dbReference type="AlphaFoldDB" id="A0A7S4UPK8"/>
<feature type="compositionally biased region" description="Basic and acidic residues" evidence="1">
    <location>
        <begin position="186"/>
        <end position="200"/>
    </location>
</feature>
<organism evidence="2">
    <name type="scientific">Alexandrium monilatum</name>
    <dbReference type="NCBI Taxonomy" id="311494"/>
    <lineage>
        <taxon>Eukaryota</taxon>
        <taxon>Sar</taxon>
        <taxon>Alveolata</taxon>
        <taxon>Dinophyceae</taxon>
        <taxon>Gonyaulacales</taxon>
        <taxon>Pyrocystaceae</taxon>
        <taxon>Alexandrium</taxon>
    </lineage>
</organism>
<accession>A0A7S4UPK8</accession>
<sequence>MAYGLRAINNNTMPWGNGRDSHCLGDPAFVHGKASHPVAPRGRAPTEVLLGRHLREIRRQEAVASGGGGARSSSGPRPEVLRRWRSAHEAPSAGFTMGMRASPEPDDAEFGVPSRGKMIALESFPADEEILPPKFLIETFPVGKHRTFSEPSLRRLAPSHRGEPPHWLREQEGPSQTAVGATTHHWFSERKVPHAVEHHRASGQGLPASRSGGRAAFQRAR</sequence>
<name>A0A7S4UPK8_9DINO</name>
<proteinExistence type="predicted"/>
<gene>
    <name evidence="2" type="ORF">AMON00008_LOCUS27688</name>
</gene>
<reference evidence="2" key="1">
    <citation type="submission" date="2021-01" db="EMBL/GenBank/DDBJ databases">
        <authorList>
            <person name="Corre E."/>
            <person name="Pelletier E."/>
            <person name="Niang G."/>
            <person name="Scheremetjew M."/>
            <person name="Finn R."/>
            <person name="Kale V."/>
            <person name="Holt S."/>
            <person name="Cochrane G."/>
            <person name="Meng A."/>
            <person name="Brown T."/>
            <person name="Cohen L."/>
        </authorList>
    </citation>
    <scope>NUCLEOTIDE SEQUENCE</scope>
    <source>
        <strain evidence="2">CCMP3105</strain>
    </source>
</reference>
<dbReference type="EMBL" id="HBNR01039949">
    <property type="protein sequence ID" value="CAE4598148.1"/>
    <property type="molecule type" value="Transcribed_RNA"/>
</dbReference>
<feature type="compositionally biased region" description="Basic and acidic residues" evidence="1">
    <location>
        <begin position="160"/>
        <end position="172"/>
    </location>
</feature>
<evidence type="ECO:0000313" key="2">
    <source>
        <dbReference type="EMBL" id="CAE4598148.1"/>
    </source>
</evidence>
<feature type="region of interest" description="Disordered" evidence="1">
    <location>
        <begin position="155"/>
        <end position="221"/>
    </location>
</feature>